<dbReference type="GO" id="GO:0006629">
    <property type="term" value="P:lipid metabolic process"/>
    <property type="evidence" value="ECO:0007669"/>
    <property type="project" value="InterPro"/>
</dbReference>
<proteinExistence type="predicted"/>
<dbReference type="PROSITE" id="PS51704">
    <property type="entry name" value="GP_PDE"/>
    <property type="match status" value="1"/>
</dbReference>
<keyword evidence="4" id="KW-0472">Membrane</keyword>
<dbReference type="InterPro" id="IPR017946">
    <property type="entry name" value="PLC-like_Pdiesterase_TIM-brl"/>
</dbReference>
<name>A0A7J6ES83_CANSA</name>
<organism evidence="6 7">
    <name type="scientific">Cannabis sativa</name>
    <name type="common">Hemp</name>
    <name type="synonym">Marijuana</name>
    <dbReference type="NCBI Taxonomy" id="3483"/>
    <lineage>
        <taxon>Eukaryota</taxon>
        <taxon>Viridiplantae</taxon>
        <taxon>Streptophyta</taxon>
        <taxon>Embryophyta</taxon>
        <taxon>Tracheophyta</taxon>
        <taxon>Spermatophyta</taxon>
        <taxon>Magnoliopsida</taxon>
        <taxon>eudicotyledons</taxon>
        <taxon>Gunneridae</taxon>
        <taxon>Pentapetalae</taxon>
        <taxon>rosids</taxon>
        <taxon>fabids</taxon>
        <taxon>Rosales</taxon>
        <taxon>Cannabaceae</taxon>
        <taxon>Cannabis</taxon>
    </lineage>
</organism>
<evidence type="ECO:0000256" key="4">
    <source>
        <dbReference type="SAM" id="Phobius"/>
    </source>
</evidence>
<evidence type="ECO:0000256" key="3">
    <source>
        <dbReference type="ARBA" id="ARBA00047512"/>
    </source>
</evidence>
<gene>
    <name evidence="6" type="ORF">F8388_000839</name>
</gene>
<dbReference type="EC" id="3.1.4.46" evidence="1"/>
<feature type="domain" description="GP-PDE" evidence="5">
    <location>
        <begin position="74"/>
        <end position="333"/>
    </location>
</feature>
<evidence type="ECO:0000256" key="2">
    <source>
        <dbReference type="ARBA" id="ARBA00022798"/>
    </source>
</evidence>
<dbReference type="InterPro" id="IPR044236">
    <property type="entry name" value="GDPD4"/>
</dbReference>
<keyword evidence="2" id="KW-0319">Glycerol metabolism</keyword>
<evidence type="ECO:0000313" key="7">
    <source>
        <dbReference type="Proteomes" id="UP000525078"/>
    </source>
</evidence>
<dbReference type="AlphaFoldDB" id="A0A7J6ES83"/>
<dbReference type="CDD" id="cd08556">
    <property type="entry name" value="GDPD"/>
    <property type="match status" value="1"/>
</dbReference>
<protein>
    <recommendedName>
        <fullName evidence="1">glycerophosphodiester phosphodiesterase</fullName>
        <ecNumber evidence="1">3.1.4.46</ecNumber>
    </recommendedName>
</protein>
<evidence type="ECO:0000313" key="6">
    <source>
        <dbReference type="EMBL" id="KAF4360540.1"/>
    </source>
</evidence>
<keyword evidence="4" id="KW-0812">Transmembrane</keyword>
<dbReference type="PANTHER" id="PTHR47449">
    <property type="entry name" value="GLYCEROPHOSPHODIESTER PHOSPHODIESTERASE GDPD4"/>
    <property type="match status" value="1"/>
</dbReference>
<dbReference type="Pfam" id="PF03009">
    <property type="entry name" value="GDPD"/>
    <property type="match status" value="1"/>
</dbReference>
<evidence type="ECO:0000256" key="1">
    <source>
        <dbReference type="ARBA" id="ARBA00012247"/>
    </source>
</evidence>
<dbReference type="Gene3D" id="3.20.20.190">
    <property type="entry name" value="Phosphatidylinositol (PI) phosphodiesterase"/>
    <property type="match status" value="1"/>
</dbReference>
<dbReference type="InterPro" id="IPR030395">
    <property type="entry name" value="GP_PDE_dom"/>
</dbReference>
<comment type="catalytic activity">
    <reaction evidence="3">
        <text>a sn-glycero-3-phosphodiester + H2O = an alcohol + sn-glycerol 3-phosphate + H(+)</text>
        <dbReference type="Rhea" id="RHEA:12969"/>
        <dbReference type="ChEBI" id="CHEBI:15377"/>
        <dbReference type="ChEBI" id="CHEBI:15378"/>
        <dbReference type="ChEBI" id="CHEBI:30879"/>
        <dbReference type="ChEBI" id="CHEBI:57597"/>
        <dbReference type="ChEBI" id="CHEBI:83408"/>
        <dbReference type="EC" id="3.1.4.46"/>
    </reaction>
</comment>
<keyword evidence="4" id="KW-1133">Transmembrane helix</keyword>
<feature type="transmembrane region" description="Helical" evidence="4">
    <location>
        <begin position="33"/>
        <end position="56"/>
    </location>
</feature>
<dbReference type="GO" id="GO:0006071">
    <property type="term" value="P:glycerol metabolic process"/>
    <property type="evidence" value="ECO:0007669"/>
    <property type="project" value="UniProtKB-KW"/>
</dbReference>
<accession>A0A7J6ES83</accession>
<comment type="caution">
    <text evidence="6">The sequence shown here is derived from an EMBL/GenBank/DDBJ whole genome shotgun (WGS) entry which is preliminary data.</text>
</comment>
<dbReference type="PANTHER" id="PTHR47449:SF2">
    <property type="entry name" value="GLYCEROPHOSPHODIESTER PHOSPHODIESTERASE GDPD4"/>
    <property type="match status" value="1"/>
</dbReference>
<evidence type="ECO:0000259" key="5">
    <source>
        <dbReference type="PROSITE" id="PS51704"/>
    </source>
</evidence>
<dbReference type="Proteomes" id="UP000525078">
    <property type="component" value="Unassembled WGS sequence"/>
</dbReference>
<dbReference type="SUPFAM" id="SSF51695">
    <property type="entry name" value="PLC-like phosphodiesterases"/>
    <property type="match status" value="1"/>
</dbReference>
<reference evidence="6 7" key="1">
    <citation type="journal article" date="2020" name="bioRxiv">
        <title>Sequence and annotation of 42 cannabis genomes reveals extensive copy number variation in cannabinoid synthesis and pathogen resistance genes.</title>
        <authorList>
            <person name="Mckernan K.J."/>
            <person name="Helbert Y."/>
            <person name="Kane L.T."/>
            <person name="Ebling H."/>
            <person name="Zhang L."/>
            <person name="Liu B."/>
            <person name="Eaton Z."/>
            <person name="Mclaughlin S."/>
            <person name="Kingan S."/>
            <person name="Baybayan P."/>
            <person name="Concepcion G."/>
            <person name="Jordan M."/>
            <person name="Riva A."/>
            <person name="Barbazuk W."/>
            <person name="Harkins T."/>
        </authorList>
    </citation>
    <scope>NUCLEOTIDE SEQUENCE [LARGE SCALE GENOMIC DNA]</scope>
    <source>
        <strain evidence="7">cv. Jamaican Lion 4</strain>
        <tissue evidence="6">Leaf</tissue>
    </source>
</reference>
<sequence>MAISTNRLGRRWVTQTRRTVGLGDGFRFSSKRLFRSIIITLAFIAIFPPIFFHFRLRSLHQLQLRKCSWLNNPPLVCAHGGDSTKAFPNTIAAYHSALASQVDCIEIDVSRSLDGVLFALHDRFDFVYLFCFKFTRHKQSRGRDLQKISGNNTLKVGNLRMKEIKELGSVHHPGQMSTSGIVPTIEDALRLVSSSVRQVILDAKVGPPSYEKGLAKDILSVVGRTRCKNCVVWAKSDKLARDVIQQSPDTMVGYIVMIEPSTGLRTNLLRMKDADVVGVYHPLIDKKLVRIVHGRNKKVYAWTVDDVSSMQKMLFERVDAIVTSNPTLLQRQMQDIRTECLQEGFSLSL</sequence>
<dbReference type="EMBL" id="JAATIP010000202">
    <property type="protein sequence ID" value="KAF4360540.1"/>
    <property type="molecule type" value="Genomic_DNA"/>
</dbReference>
<dbReference type="GO" id="GO:0008889">
    <property type="term" value="F:glycerophosphodiester phosphodiesterase activity"/>
    <property type="evidence" value="ECO:0007669"/>
    <property type="project" value="UniProtKB-EC"/>
</dbReference>